<evidence type="ECO:0000256" key="10">
    <source>
        <dbReference type="ARBA" id="ARBA00047838"/>
    </source>
</evidence>
<evidence type="ECO:0000256" key="2">
    <source>
        <dbReference type="ARBA" id="ARBA00005091"/>
    </source>
</evidence>
<dbReference type="PANTHER" id="PTHR21235:SF2">
    <property type="entry name" value="IMIDAZOLE GLYCEROL PHOSPHATE SYNTHASE HISHF"/>
    <property type="match status" value="1"/>
</dbReference>
<dbReference type="UniPathway" id="UPA00031">
    <property type="reaction ID" value="UER00010"/>
</dbReference>
<dbReference type="GO" id="GO:0000107">
    <property type="term" value="F:imidazoleglycerol-phosphate synthase activity"/>
    <property type="evidence" value="ECO:0007669"/>
    <property type="project" value="UniProtKB-UniRule"/>
</dbReference>
<comment type="caution">
    <text evidence="13">The sequence shown here is derived from an EMBL/GenBank/DDBJ whole genome shotgun (WGS) entry which is preliminary data.</text>
</comment>
<evidence type="ECO:0000256" key="1">
    <source>
        <dbReference type="ARBA" id="ARBA00004496"/>
    </source>
</evidence>
<comment type="similarity">
    <text evidence="3 11 12">Belongs to the HisA/HisF family.</text>
</comment>
<dbReference type="InterPro" id="IPR004651">
    <property type="entry name" value="HisF"/>
</dbReference>
<dbReference type="InterPro" id="IPR013785">
    <property type="entry name" value="Aldolase_TIM"/>
</dbReference>
<keyword evidence="5 11" id="KW-0963">Cytoplasm</keyword>
<dbReference type="GO" id="GO:0016829">
    <property type="term" value="F:lyase activity"/>
    <property type="evidence" value="ECO:0007669"/>
    <property type="project" value="UniProtKB-KW"/>
</dbReference>
<evidence type="ECO:0000256" key="5">
    <source>
        <dbReference type="ARBA" id="ARBA00022490"/>
    </source>
</evidence>
<dbReference type="FunFam" id="3.20.20.70:FF:000006">
    <property type="entry name" value="Imidazole glycerol phosphate synthase subunit HisF"/>
    <property type="match status" value="1"/>
</dbReference>
<comment type="subunit">
    <text evidence="4 11">Heterodimer of HisH and HisF.</text>
</comment>
<evidence type="ECO:0000313" key="13">
    <source>
        <dbReference type="EMBL" id="RZD13804.1"/>
    </source>
</evidence>
<dbReference type="HAMAP" id="MF_01013">
    <property type="entry name" value="HisF"/>
    <property type="match status" value="1"/>
</dbReference>
<evidence type="ECO:0000313" key="14">
    <source>
        <dbReference type="Proteomes" id="UP000320813"/>
    </source>
</evidence>
<evidence type="ECO:0000256" key="4">
    <source>
        <dbReference type="ARBA" id="ARBA00011152"/>
    </source>
</evidence>
<evidence type="ECO:0000256" key="9">
    <source>
        <dbReference type="ARBA" id="ARBA00025475"/>
    </source>
</evidence>
<comment type="catalytic activity">
    <reaction evidence="10 11">
        <text>5-[(5-phospho-1-deoxy-D-ribulos-1-ylimino)methylamino]-1-(5-phospho-beta-D-ribosyl)imidazole-4-carboxamide + L-glutamine = D-erythro-1-(imidazol-4-yl)glycerol 3-phosphate + 5-amino-1-(5-phospho-beta-D-ribosyl)imidazole-4-carboxamide + L-glutamate + H(+)</text>
        <dbReference type="Rhea" id="RHEA:24793"/>
        <dbReference type="ChEBI" id="CHEBI:15378"/>
        <dbReference type="ChEBI" id="CHEBI:29985"/>
        <dbReference type="ChEBI" id="CHEBI:58278"/>
        <dbReference type="ChEBI" id="CHEBI:58359"/>
        <dbReference type="ChEBI" id="CHEBI:58475"/>
        <dbReference type="ChEBI" id="CHEBI:58525"/>
        <dbReference type="EC" id="4.3.2.10"/>
    </reaction>
</comment>
<dbReference type="PANTHER" id="PTHR21235">
    <property type="entry name" value="IMIDAZOLE GLYCEROL PHOSPHATE SYNTHASE SUBUNIT HISF/H IGP SYNTHASE SUBUNIT HISF/H"/>
    <property type="match status" value="1"/>
</dbReference>
<name>A0A519B9B4_9DELT</name>
<dbReference type="SUPFAM" id="SSF51366">
    <property type="entry name" value="Ribulose-phoshate binding barrel"/>
    <property type="match status" value="1"/>
</dbReference>
<protein>
    <recommendedName>
        <fullName evidence="11">Imidazole glycerol phosphate synthase subunit HisF</fullName>
        <ecNumber evidence="11">4.3.2.10</ecNumber>
    </recommendedName>
    <alternativeName>
        <fullName evidence="11">IGP synthase cyclase subunit</fullName>
    </alternativeName>
    <alternativeName>
        <fullName evidence="11">IGP synthase subunit HisF</fullName>
    </alternativeName>
    <alternativeName>
        <fullName evidence="11">ImGP synthase subunit HisF</fullName>
        <shortName evidence="11">IGPS subunit HisF</shortName>
    </alternativeName>
</protein>
<evidence type="ECO:0000256" key="3">
    <source>
        <dbReference type="ARBA" id="ARBA00009667"/>
    </source>
</evidence>
<dbReference type="InterPro" id="IPR050064">
    <property type="entry name" value="IGPS_HisA/HisF"/>
</dbReference>
<keyword evidence="7 11" id="KW-0368">Histidine biosynthesis</keyword>
<dbReference type="GO" id="GO:0000105">
    <property type="term" value="P:L-histidine biosynthetic process"/>
    <property type="evidence" value="ECO:0007669"/>
    <property type="project" value="UniProtKB-UniRule"/>
</dbReference>
<dbReference type="AlphaFoldDB" id="A0A519B9B4"/>
<accession>A0A519B9B4</accession>
<dbReference type="EC" id="4.3.2.10" evidence="11"/>
<comment type="subcellular location">
    <subcellularLocation>
        <location evidence="1 11">Cytoplasm</location>
    </subcellularLocation>
</comment>
<proteinExistence type="inferred from homology"/>
<evidence type="ECO:0000256" key="8">
    <source>
        <dbReference type="ARBA" id="ARBA00023239"/>
    </source>
</evidence>
<feature type="active site" evidence="11">
    <location>
        <position position="11"/>
    </location>
</feature>
<dbReference type="EMBL" id="SGBD01000007">
    <property type="protein sequence ID" value="RZD13804.1"/>
    <property type="molecule type" value="Genomic_DNA"/>
</dbReference>
<keyword evidence="8 11" id="KW-0456">Lyase</keyword>
<dbReference type="NCBIfam" id="TIGR00735">
    <property type="entry name" value="hisF"/>
    <property type="match status" value="1"/>
</dbReference>
<dbReference type="GO" id="GO:0005737">
    <property type="term" value="C:cytoplasm"/>
    <property type="evidence" value="ECO:0007669"/>
    <property type="project" value="UniProtKB-SubCell"/>
</dbReference>
<comment type="pathway">
    <text evidence="2 11">Amino-acid biosynthesis; L-histidine biosynthesis; L-histidine from 5-phospho-alpha-D-ribose 1-diphosphate: step 5/9.</text>
</comment>
<dbReference type="Proteomes" id="UP000320813">
    <property type="component" value="Unassembled WGS sequence"/>
</dbReference>
<gene>
    <name evidence="11 13" type="primary">hisF</name>
    <name evidence="13" type="ORF">EVJ47_09005</name>
</gene>
<dbReference type="Gene3D" id="3.20.20.70">
    <property type="entry name" value="Aldolase class I"/>
    <property type="match status" value="1"/>
</dbReference>
<organism evidence="13 14">
    <name type="scientific">Candidatus Acidulodesulfobacterium ferriphilum</name>
    <dbReference type="NCBI Taxonomy" id="2597223"/>
    <lineage>
        <taxon>Bacteria</taxon>
        <taxon>Deltaproteobacteria</taxon>
        <taxon>Candidatus Acidulodesulfobacterales</taxon>
        <taxon>Candidatus Acidulodesulfobacterium</taxon>
    </lineage>
</organism>
<comment type="function">
    <text evidence="9 11">IGPS catalyzes the conversion of PRFAR and glutamine to IGP, AICAR and glutamate. The HisF subunit catalyzes the cyclization activity that produces IGP and AICAR from PRFAR using the ammonia provided by the HisH subunit.</text>
</comment>
<dbReference type="InterPro" id="IPR006062">
    <property type="entry name" value="His_biosynth"/>
</dbReference>
<reference evidence="13 14" key="1">
    <citation type="submission" date="2019-01" db="EMBL/GenBank/DDBJ databases">
        <title>Insights into ecological role of a new deltaproteobacterial order Candidatus Sinidesulfobacterales (Sva0485) by metagenomics and metatranscriptomics.</title>
        <authorList>
            <person name="Tan S."/>
            <person name="Liu J."/>
            <person name="Fang Y."/>
            <person name="Hedlund B.P."/>
            <person name="Lian Z.H."/>
            <person name="Huang L.Y."/>
            <person name="Li J.T."/>
            <person name="Huang L.N."/>
            <person name="Li W.J."/>
            <person name="Jiang H.C."/>
            <person name="Dong H.L."/>
            <person name="Shu W.S."/>
        </authorList>
    </citation>
    <scope>NUCLEOTIDE SEQUENCE [LARGE SCALE GENOMIC DNA]</scope>
    <source>
        <strain evidence="13">AP3</strain>
    </source>
</reference>
<evidence type="ECO:0000256" key="6">
    <source>
        <dbReference type="ARBA" id="ARBA00022605"/>
    </source>
</evidence>
<evidence type="ECO:0000256" key="12">
    <source>
        <dbReference type="RuleBase" id="RU003657"/>
    </source>
</evidence>
<evidence type="ECO:0000256" key="11">
    <source>
        <dbReference type="HAMAP-Rule" id="MF_01013"/>
    </source>
</evidence>
<dbReference type="InterPro" id="IPR011060">
    <property type="entry name" value="RibuloseP-bd_barrel"/>
</dbReference>
<dbReference type="CDD" id="cd04731">
    <property type="entry name" value="HisF"/>
    <property type="match status" value="1"/>
</dbReference>
<evidence type="ECO:0000256" key="7">
    <source>
        <dbReference type="ARBA" id="ARBA00023102"/>
    </source>
</evidence>
<feature type="active site" evidence="11">
    <location>
        <position position="130"/>
    </location>
</feature>
<sequence length="251" mass="27254">MLAKRIIPCLDIKNNEVVKGIHFEDLQSAGDPLELAKRYNDELADELMFLDITASHEKRKTILELVRKVSENIFIPFSVGGGVSDLEDIRNLLNSGADKVSINTAAVLNPDLIDSAAKKFGSSTIVIAIDAKKLGDDYIVFTHGGRNNSGVNAVNWAKEVYNRGAGEILLTSMDRDGTKNGYEINLTSSVVRNVKIPVIASGGARDAKDMEEVFVKADASAALAASIFHYETTGIISIKKYLKSKGITVRL</sequence>
<dbReference type="Pfam" id="PF00977">
    <property type="entry name" value="His_biosynth"/>
    <property type="match status" value="1"/>
</dbReference>
<keyword evidence="6 11" id="KW-0028">Amino-acid biosynthesis</keyword>